<gene>
    <name evidence="1" type="ordered locus">Plim_1340</name>
</gene>
<dbReference type="AlphaFoldDB" id="D5SVA4"/>
<organism evidence="1 2">
    <name type="scientific">Planctopirus limnophila (strain ATCC 43296 / DSM 3776 / IFAM 1008 / Mu 290)</name>
    <name type="common">Planctomyces limnophilus</name>
    <dbReference type="NCBI Taxonomy" id="521674"/>
    <lineage>
        <taxon>Bacteria</taxon>
        <taxon>Pseudomonadati</taxon>
        <taxon>Planctomycetota</taxon>
        <taxon>Planctomycetia</taxon>
        <taxon>Planctomycetales</taxon>
        <taxon>Planctomycetaceae</taxon>
        <taxon>Planctopirus</taxon>
    </lineage>
</organism>
<protein>
    <submittedName>
        <fullName evidence="1">Uncharacterized protein</fullName>
    </submittedName>
</protein>
<reference evidence="1 2" key="1">
    <citation type="journal article" date="2010" name="Stand. Genomic Sci.">
        <title>Complete genome sequence of Planctomyces limnophilus type strain (Mu 290).</title>
        <authorList>
            <person name="Labutti K."/>
            <person name="Sikorski J."/>
            <person name="Schneider S."/>
            <person name="Nolan M."/>
            <person name="Lucas S."/>
            <person name="Glavina Del Rio T."/>
            <person name="Tice H."/>
            <person name="Cheng J.F."/>
            <person name="Goodwin L."/>
            <person name="Pitluck S."/>
            <person name="Liolios K."/>
            <person name="Ivanova N."/>
            <person name="Mavromatis K."/>
            <person name="Mikhailova N."/>
            <person name="Pati A."/>
            <person name="Chen A."/>
            <person name="Palaniappan K."/>
            <person name="Land M."/>
            <person name="Hauser L."/>
            <person name="Chang Y.J."/>
            <person name="Jeffries C.D."/>
            <person name="Tindall B.J."/>
            <person name="Rohde M."/>
            <person name="Goker M."/>
            <person name="Woyke T."/>
            <person name="Bristow J."/>
            <person name="Eisen J.A."/>
            <person name="Markowitz V."/>
            <person name="Hugenholtz P."/>
            <person name="Kyrpides N.C."/>
            <person name="Klenk H.P."/>
            <person name="Lapidus A."/>
        </authorList>
    </citation>
    <scope>NUCLEOTIDE SEQUENCE [LARGE SCALE GENOMIC DNA]</scope>
    <source>
        <strain evidence="2">ATCC 43296 / DSM 3776 / IFAM 1008 / 290</strain>
    </source>
</reference>
<accession>D5SVA4</accession>
<evidence type="ECO:0000313" key="1">
    <source>
        <dbReference type="EMBL" id="ADG67174.1"/>
    </source>
</evidence>
<dbReference type="HOGENOM" id="CLU_2754399_0_0_0"/>
<evidence type="ECO:0000313" key="2">
    <source>
        <dbReference type="Proteomes" id="UP000002220"/>
    </source>
</evidence>
<sequence>MARKSQLNHRIRMTLQIGLAGQTQVDRILMTLPESNGFIELLAGSLLTRSIDMIHKCGKDLLSKLKLFAI</sequence>
<dbReference type="STRING" id="521674.Plim_1340"/>
<keyword evidence="2" id="KW-1185">Reference proteome</keyword>
<dbReference type="Proteomes" id="UP000002220">
    <property type="component" value="Chromosome"/>
</dbReference>
<dbReference type="KEGG" id="plm:Plim_1340"/>
<proteinExistence type="predicted"/>
<name>D5SVA4_PLAL2</name>
<dbReference type="EMBL" id="CP001744">
    <property type="protein sequence ID" value="ADG67174.1"/>
    <property type="molecule type" value="Genomic_DNA"/>
</dbReference>